<dbReference type="EMBL" id="CP126970">
    <property type="protein sequence ID" value="WIM70685.1"/>
    <property type="molecule type" value="Genomic_DNA"/>
</dbReference>
<evidence type="ECO:0000256" key="6">
    <source>
        <dbReference type="HAMAP-Rule" id="MF_01161"/>
    </source>
</evidence>
<dbReference type="CDD" id="cd01992">
    <property type="entry name" value="TilS_N"/>
    <property type="match status" value="1"/>
</dbReference>
<evidence type="ECO:0000256" key="1">
    <source>
        <dbReference type="ARBA" id="ARBA00022598"/>
    </source>
</evidence>
<accession>A0ABY8VSY6</accession>
<dbReference type="SUPFAM" id="SSF52402">
    <property type="entry name" value="Adenine nucleotide alpha hydrolases-like"/>
    <property type="match status" value="1"/>
</dbReference>
<dbReference type="PANTHER" id="PTHR43033">
    <property type="entry name" value="TRNA(ILE)-LYSIDINE SYNTHASE-RELATED"/>
    <property type="match status" value="1"/>
</dbReference>
<comment type="similarity">
    <text evidence="6">Belongs to the tRNA(Ile)-lysidine synthase family.</text>
</comment>
<comment type="subcellular location">
    <subcellularLocation>
        <location evidence="6">Cytoplasm</location>
    </subcellularLocation>
</comment>
<keyword evidence="1 6" id="KW-0436">Ligase</keyword>
<evidence type="ECO:0000313" key="8">
    <source>
        <dbReference type="EMBL" id="WIM70685.1"/>
    </source>
</evidence>
<evidence type="ECO:0000256" key="4">
    <source>
        <dbReference type="ARBA" id="ARBA00022840"/>
    </source>
</evidence>
<dbReference type="HAMAP" id="MF_01161">
    <property type="entry name" value="tRNA_Ile_lys_synt"/>
    <property type="match status" value="1"/>
</dbReference>
<dbReference type="GO" id="GO:0032267">
    <property type="term" value="F:tRNA(Ile)-lysidine synthase activity"/>
    <property type="evidence" value="ECO:0007669"/>
    <property type="project" value="UniProtKB-EC"/>
</dbReference>
<keyword evidence="2 6" id="KW-0819">tRNA processing</keyword>
<dbReference type="SUPFAM" id="SSF82829">
    <property type="entry name" value="MesJ substrate recognition domain-like"/>
    <property type="match status" value="1"/>
</dbReference>
<dbReference type="PANTHER" id="PTHR43033:SF1">
    <property type="entry name" value="TRNA(ILE)-LYSIDINE SYNTHASE-RELATED"/>
    <property type="match status" value="1"/>
</dbReference>
<comment type="catalytic activity">
    <reaction evidence="5 6">
        <text>cytidine(34) in tRNA(Ile2) + L-lysine + ATP = lysidine(34) in tRNA(Ile2) + AMP + diphosphate + H(+)</text>
        <dbReference type="Rhea" id="RHEA:43744"/>
        <dbReference type="Rhea" id="RHEA-COMP:10625"/>
        <dbReference type="Rhea" id="RHEA-COMP:10670"/>
        <dbReference type="ChEBI" id="CHEBI:15378"/>
        <dbReference type="ChEBI" id="CHEBI:30616"/>
        <dbReference type="ChEBI" id="CHEBI:32551"/>
        <dbReference type="ChEBI" id="CHEBI:33019"/>
        <dbReference type="ChEBI" id="CHEBI:82748"/>
        <dbReference type="ChEBI" id="CHEBI:83665"/>
        <dbReference type="ChEBI" id="CHEBI:456215"/>
        <dbReference type="EC" id="6.3.4.19"/>
    </reaction>
</comment>
<proteinExistence type="inferred from homology"/>
<dbReference type="InterPro" id="IPR011063">
    <property type="entry name" value="TilS/TtcA_N"/>
</dbReference>
<keyword evidence="9" id="KW-1185">Reference proteome</keyword>
<name>A0ABY8VSY6_9CORY</name>
<evidence type="ECO:0000256" key="3">
    <source>
        <dbReference type="ARBA" id="ARBA00022741"/>
    </source>
</evidence>
<evidence type="ECO:0000256" key="5">
    <source>
        <dbReference type="ARBA" id="ARBA00048539"/>
    </source>
</evidence>
<feature type="binding site" evidence="6">
    <location>
        <begin position="31"/>
        <end position="36"/>
    </location>
    <ligand>
        <name>ATP</name>
        <dbReference type="ChEBI" id="CHEBI:30616"/>
    </ligand>
</feature>
<organism evidence="8 9">
    <name type="scientific">Corynebacterium suedekumii</name>
    <dbReference type="NCBI Taxonomy" id="3049801"/>
    <lineage>
        <taxon>Bacteria</taxon>
        <taxon>Bacillati</taxon>
        <taxon>Actinomycetota</taxon>
        <taxon>Actinomycetes</taxon>
        <taxon>Mycobacteriales</taxon>
        <taxon>Corynebacteriaceae</taxon>
        <taxon>Corynebacterium</taxon>
    </lineage>
</organism>
<evidence type="ECO:0000313" key="9">
    <source>
        <dbReference type="Proteomes" id="UP001238805"/>
    </source>
</evidence>
<evidence type="ECO:0000259" key="7">
    <source>
        <dbReference type="Pfam" id="PF01171"/>
    </source>
</evidence>
<dbReference type="InterPro" id="IPR012094">
    <property type="entry name" value="tRNA_Ile_lys_synt"/>
</dbReference>
<gene>
    <name evidence="6 8" type="primary">tilS</name>
    <name evidence="8" type="ORF">QP029_02325</name>
</gene>
<evidence type="ECO:0000256" key="2">
    <source>
        <dbReference type="ARBA" id="ARBA00022694"/>
    </source>
</evidence>
<keyword evidence="3 6" id="KW-0547">Nucleotide-binding</keyword>
<dbReference type="Proteomes" id="UP001238805">
    <property type="component" value="Chromosome"/>
</dbReference>
<keyword evidence="6" id="KW-0963">Cytoplasm</keyword>
<reference evidence="8 9" key="1">
    <citation type="submission" date="2023-05" db="EMBL/GenBank/DDBJ databases">
        <title>Corynebacterium suedekumii sp. nov. and Corynebacterium breve sp. nov. isolated from raw cow's milk.</title>
        <authorList>
            <person name="Baer M.K."/>
            <person name="Mehl L."/>
            <person name="Hellmuth R."/>
            <person name="Marke G."/>
            <person name="Lipski A."/>
        </authorList>
    </citation>
    <scope>NUCLEOTIDE SEQUENCE [LARGE SCALE GENOMIC DNA]</scope>
    <source>
        <strain evidence="8 9">LM112</strain>
    </source>
</reference>
<feature type="domain" description="tRNA(Ile)-lysidine/2-thiocytidine synthase N-terminal" evidence="7">
    <location>
        <begin position="26"/>
        <end position="185"/>
    </location>
</feature>
<comment type="domain">
    <text evidence="6">The N-terminal region contains the highly conserved SGGXDS motif, predicted to be a P-loop motif involved in ATP binding.</text>
</comment>
<dbReference type="InterPro" id="IPR014729">
    <property type="entry name" value="Rossmann-like_a/b/a_fold"/>
</dbReference>
<dbReference type="EC" id="6.3.4.19" evidence="6"/>
<dbReference type="InterPro" id="IPR012795">
    <property type="entry name" value="tRNA_Ile_lys_synt_N"/>
</dbReference>
<keyword evidence="4 6" id="KW-0067">ATP-binding</keyword>
<dbReference type="Pfam" id="PF01171">
    <property type="entry name" value="ATP_bind_3"/>
    <property type="match status" value="1"/>
</dbReference>
<dbReference type="RefSeq" id="WP_284875265.1">
    <property type="nucleotide sequence ID" value="NZ_CP126970.1"/>
</dbReference>
<dbReference type="Gene3D" id="3.40.50.620">
    <property type="entry name" value="HUPs"/>
    <property type="match status" value="1"/>
</dbReference>
<protein>
    <recommendedName>
        <fullName evidence="6">tRNA(Ile)-lysidine synthase</fullName>
        <ecNumber evidence="6">6.3.4.19</ecNumber>
    </recommendedName>
    <alternativeName>
        <fullName evidence="6">tRNA(Ile)-2-lysyl-cytidine synthase</fullName>
    </alternativeName>
    <alternativeName>
        <fullName evidence="6">tRNA(Ile)-lysidine synthetase</fullName>
    </alternativeName>
</protein>
<comment type="function">
    <text evidence="6">Ligates lysine onto the cytidine present at position 34 of the AUA codon-specific tRNA(Ile) that contains the anticodon CAU, in an ATP-dependent manner. Cytidine is converted to lysidine, thus changing the amino acid specificity of the tRNA from methionine to isoleucine.</text>
</comment>
<sequence length="296" mass="31301">MNFPRVSPHFLACRRAVRPHRGSTAVTVGLSGGPDSLALLAAAVVEGVDARAVIVDHQLQEGSAEVAHRAAEQARALGARAEIRTVDVAPGNLEAQARRARYAALLADGRDVWVGHTRDDQAETLLLGALRGNPAGMSPRAGRIVRPFLGIRRADTVGACAELGLEPWRDPFNEDTDFRRVALRRFLDGQLHGDATDPLAQTADRIAADNALLEELAGPPTDDCAELAAQPGPLRRRRIAAWVRERGGKVTGASISAIEALCVDWHGQGGVAVGGDTGGRLEVTRSGGRLAVTLKA</sequence>
<dbReference type="NCBIfam" id="TIGR02432">
    <property type="entry name" value="lysidine_TilS_N"/>
    <property type="match status" value="1"/>
</dbReference>